<feature type="transmembrane region" description="Helical" evidence="1">
    <location>
        <begin position="141"/>
        <end position="160"/>
    </location>
</feature>
<dbReference type="InterPro" id="IPR000620">
    <property type="entry name" value="EamA_dom"/>
</dbReference>
<reference evidence="3" key="1">
    <citation type="submission" date="2019-10" db="EMBL/GenBank/DDBJ databases">
        <title>Draft genome sequence of Panacibacter sp. KCS-6.</title>
        <authorList>
            <person name="Yim K.J."/>
        </authorList>
    </citation>
    <scope>NUCLEOTIDE SEQUENCE</scope>
    <source>
        <strain evidence="3">KCS-6</strain>
    </source>
</reference>
<dbReference type="InterPro" id="IPR037185">
    <property type="entry name" value="EmrE-like"/>
</dbReference>
<feature type="transmembrane region" description="Helical" evidence="1">
    <location>
        <begin position="119"/>
        <end position="135"/>
    </location>
</feature>
<feature type="transmembrane region" description="Helical" evidence="1">
    <location>
        <begin position="62"/>
        <end position="83"/>
    </location>
</feature>
<dbReference type="GO" id="GO:0016020">
    <property type="term" value="C:membrane"/>
    <property type="evidence" value="ECO:0007669"/>
    <property type="project" value="InterPro"/>
</dbReference>
<feature type="transmembrane region" description="Helical" evidence="1">
    <location>
        <begin position="172"/>
        <end position="195"/>
    </location>
</feature>
<sequence length="296" mass="33572">MKAALIRLHTAVFLWGFTGVLGRLISLNEGWLVWWRMLITAITLWVYFYLTGKIERINTRSFVKIAGIGTILSIHWLLFYGSIKYANVSIALTCLATTGLFSAIIEPLFFKRKIDLREILLGTFALAGITIIYFTNLQFSIGIYIGLLSSVATVVVSVMNKKIVGGYTPQAITLYQLTGGFLGLTMLMPLYNWLLHSPIQIPQQWDWLWLTILACFCTVLTFILYIGALHKVSAFTVNLTLTLEPVYGIILAFAVYHENKYLSHYFYIGFAFILIAVLLQMRRLIKQKPQPVLPDA</sequence>
<keyword evidence="1" id="KW-0472">Membrane</keyword>
<feature type="transmembrane region" description="Helical" evidence="1">
    <location>
        <begin position="262"/>
        <end position="279"/>
    </location>
</feature>
<dbReference type="Proteomes" id="UP000598971">
    <property type="component" value="Unassembled WGS sequence"/>
</dbReference>
<evidence type="ECO:0000256" key="1">
    <source>
        <dbReference type="SAM" id="Phobius"/>
    </source>
</evidence>
<dbReference type="Pfam" id="PF00892">
    <property type="entry name" value="EamA"/>
    <property type="match status" value="2"/>
</dbReference>
<dbReference type="EMBL" id="WHPF01000002">
    <property type="protein sequence ID" value="NNV54492.1"/>
    <property type="molecule type" value="Genomic_DNA"/>
</dbReference>
<evidence type="ECO:0000259" key="2">
    <source>
        <dbReference type="Pfam" id="PF00892"/>
    </source>
</evidence>
<comment type="caution">
    <text evidence="3">The sequence shown here is derived from an EMBL/GenBank/DDBJ whole genome shotgun (WGS) entry which is preliminary data.</text>
</comment>
<dbReference type="SUPFAM" id="SSF103481">
    <property type="entry name" value="Multidrug resistance efflux transporter EmrE"/>
    <property type="match status" value="2"/>
</dbReference>
<evidence type="ECO:0000313" key="4">
    <source>
        <dbReference type="Proteomes" id="UP000598971"/>
    </source>
</evidence>
<feature type="domain" description="EamA" evidence="2">
    <location>
        <begin position="141"/>
        <end position="279"/>
    </location>
</feature>
<dbReference type="RefSeq" id="WP_171606410.1">
    <property type="nucleotide sequence ID" value="NZ_WHPF01000002.1"/>
</dbReference>
<gene>
    <name evidence="3" type="ORF">GD597_03400</name>
</gene>
<feature type="transmembrane region" description="Helical" evidence="1">
    <location>
        <begin position="235"/>
        <end position="256"/>
    </location>
</feature>
<evidence type="ECO:0000313" key="3">
    <source>
        <dbReference type="EMBL" id="NNV54492.1"/>
    </source>
</evidence>
<accession>A0A8J8FBG7</accession>
<dbReference type="PANTHER" id="PTHR22911:SF79">
    <property type="entry name" value="MOBA-LIKE NTP TRANSFERASE DOMAIN-CONTAINING PROTEIN"/>
    <property type="match status" value="1"/>
</dbReference>
<dbReference type="AlphaFoldDB" id="A0A8J8FBG7"/>
<dbReference type="PANTHER" id="PTHR22911">
    <property type="entry name" value="ACYL-MALONYL CONDENSING ENZYME-RELATED"/>
    <property type="match status" value="1"/>
</dbReference>
<proteinExistence type="predicted"/>
<feature type="domain" description="EamA" evidence="2">
    <location>
        <begin position="9"/>
        <end position="133"/>
    </location>
</feature>
<feature type="transmembrane region" description="Helical" evidence="1">
    <location>
        <begin position="89"/>
        <end position="110"/>
    </location>
</feature>
<name>A0A8J8FBG7_9BACT</name>
<organism evidence="3 4">
    <name type="scientific">Limnovirga soli</name>
    <dbReference type="NCBI Taxonomy" id="2656915"/>
    <lineage>
        <taxon>Bacteria</taxon>
        <taxon>Pseudomonadati</taxon>
        <taxon>Bacteroidota</taxon>
        <taxon>Chitinophagia</taxon>
        <taxon>Chitinophagales</taxon>
        <taxon>Chitinophagaceae</taxon>
        <taxon>Limnovirga</taxon>
    </lineage>
</organism>
<feature type="transmembrane region" description="Helical" evidence="1">
    <location>
        <begin position="207"/>
        <end position="228"/>
    </location>
</feature>
<keyword evidence="1" id="KW-1133">Transmembrane helix</keyword>
<keyword evidence="4" id="KW-1185">Reference proteome</keyword>
<keyword evidence="1" id="KW-0812">Transmembrane</keyword>
<feature type="transmembrane region" description="Helical" evidence="1">
    <location>
        <begin position="32"/>
        <end position="50"/>
    </location>
</feature>
<protein>
    <submittedName>
        <fullName evidence="3">EamA family transporter</fullName>
    </submittedName>
</protein>